<evidence type="ECO:0000256" key="3">
    <source>
        <dbReference type="ARBA" id="ARBA00022679"/>
    </source>
</evidence>
<keyword evidence="10" id="KW-1185">Reference proteome</keyword>
<keyword evidence="7" id="KW-0479">Metal-binding</keyword>
<feature type="binding site" evidence="7">
    <location>
        <position position="169"/>
    </location>
    <ligand>
        <name>Mg(2+)</name>
        <dbReference type="ChEBI" id="CHEBI:18420"/>
    </ligand>
</feature>
<dbReference type="GO" id="GO:0044038">
    <property type="term" value="P:cell wall macromolecule biosynthetic process"/>
    <property type="evidence" value="ECO:0007669"/>
    <property type="project" value="TreeGrafter"/>
</dbReference>
<evidence type="ECO:0000256" key="1">
    <source>
        <dbReference type="ARBA" id="ARBA00004651"/>
    </source>
</evidence>
<feature type="transmembrane region" description="Helical" evidence="8">
    <location>
        <begin position="172"/>
        <end position="190"/>
    </location>
</feature>
<evidence type="ECO:0000256" key="7">
    <source>
        <dbReference type="PIRSR" id="PIRSR600715-1"/>
    </source>
</evidence>
<keyword evidence="2" id="KW-1003">Cell membrane</keyword>
<evidence type="ECO:0000256" key="5">
    <source>
        <dbReference type="ARBA" id="ARBA00022989"/>
    </source>
</evidence>
<feature type="transmembrane region" description="Helical" evidence="8">
    <location>
        <begin position="116"/>
        <end position="135"/>
    </location>
</feature>
<dbReference type="GO" id="GO:0036380">
    <property type="term" value="F:UDP-N-acetylglucosamine-undecaprenyl-phosphate N-acetylglucosaminephosphotransferase activity"/>
    <property type="evidence" value="ECO:0007669"/>
    <property type="project" value="UniProtKB-EC"/>
</dbReference>
<keyword evidence="3 9" id="KW-0808">Transferase</keyword>
<accession>A0A7W0C954</accession>
<gene>
    <name evidence="9" type="ORF">HNR65_001787</name>
</gene>
<name>A0A7W0C954_9BACT</name>
<evidence type="ECO:0000313" key="10">
    <source>
        <dbReference type="Proteomes" id="UP000525298"/>
    </source>
</evidence>
<reference evidence="9 10" key="1">
    <citation type="submission" date="2020-07" db="EMBL/GenBank/DDBJ databases">
        <title>Genomic Encyclopedia of Type Strains, Phase IV (KMG-IV): sequencing the most valuable type-strain genomes for metagenomic binning, comparative biology and taxonomic classification.</title>
        <authorList>
            <person name="Goeker M."/>
        </authorList>
    </citation>
    <scope>NUCLEOTIDE SEQUENCE [LARGE SCALE GENOMIC DNA]</scope>
    <source>
        <strain evidence="9 10">DSM 17721</strain>
    </source>
</reference>
<dbReference type="PANTHER" id="PTHR22926:SF3">
    <property type="entry name" value="UNDECAPRENYL-PHOSPHATE ALPHA-N-ACETYLGLUCOSAMINYL 1-PHOSPHATE TRANSFERASE"/>
    <property type="match status" value="1"/>
</dbReference>
<feature type="transmembrane region" description="Helical" evidence="8">
    <location>
        <begin position="196"/>
        <end position="215"/>
    </location>
</feature>
<dbReference type="GO" id="GO:0005886">
    <property type="term" value="C:plasma membrane"/>
    <property type="evidence" value="ECO:0007669"/>
    <property type="project" value="UniProtKB-SubCell"/>
</dbReference>
<keyword evidence="5 8" id="KW-1133">Transmembrane helix</keyword>
<keyword evidence="7" id="KW-0460">Magnesium</keyword>
<evidence type="ECO:0000256" key="6">
    <source>
        <dbReference type="ARBA" id="ARBA00023136"/>
    </source>
</evidence>
<proteinExistence type="predicted"/>
<comment type="cofactor">
    <cofactor evidence="7">
        <name>Mg(2+)</name>
        <dbReference type="ChEBI" id="CHEBI:18420"/>
    </cofactor>
</comment>
<evidence type="ECO:0000256" key="2">
    <source>
        <dbReference type="ARBA" id="ARBA00022475"/>
    </source>
</evidence>
<dbReference type="PANTHER" id="PTHR22926">
    <property type="entry name" value="PHOSPHO-N-ACETYLMURAMOYL-PENTAPEPTIDE-TRANSFERASE"/>
    <property type="match status" value="1"/>
</dbReference>
<keyword evidence="6 8" id="KW-0472">Membrane</keyword>
<feature type="binding site" evidence="7">
    <location>
        <position position="109"/>
    </location>
    <ligand>
        <name>Mg(2+)</name>
        <dbReference type="ChEBI" id="CHEBI:18420"/>
    </ligand>
</feature>
<keyword evidence="4 8" id="KW-0812">Transmembrane</keyword>
<evidence type="ECO:0000256" key="8">
    <source>
        <dbReference type="SAM" id="Phobius"/>
    </source>
</evidence>
<feature type="transmembrane region" description="Helical" evidence="8">
    <location>
        <begin position="32"/>
        <end position="48"/>
    </location>
</feature>
<dbReference type="RefSeq" id="WP_181551119.1">
    <property type="nucleotide sequence ID" value="NZ_JACDUS010000004.1"/>
</dbReference>
<dbReference type="EC" id="2.7.8.33" evidence="9"/>
<feature type="transmembrane region" description="Helical" evidence="8">
    <location>
        <begin position="85"/>
        <end position="104"/>
    </location>
</feature>
<feature type="transmembrane region" description="Helical" evidence="8">
    <location>
        <begin position="270"/>
        <end position="287"/>
    </location>
</feature>
<dbReference type="AlphaFoldDB" id="A0A7W0C954"/>
<dbReference type="Pfam" id="PF00953">
    <property type="entry name" value="Glycos_transf_4"/>
    <property type="match status" value="1"/>
</dbReference>
<feature type="transmembrane region" description="Helical" evidence="8">
    <location>
        <begin position="60"/>
        <end position="79"/>
    </location>
</feature>
<evidence type="ECO:0000313" key="9">
    <source>
        <dbReference type="EMBL" id="MBA2881460.1"/>
    </source>
</evidence>
<dbReference type="EMBL" id="JACDUS010000004">
    <property type="protein sequence ID" value="MBA2881460.1"/>
    <property type="molecule type" value="Genomic_DNA"/>
</dbReference>
<feature type="transmembrane region" description="Helical" evidence="8">
    <location>
        <begin position="141"/>
        <end position="160"/>
    </location>
</feature>
<comment type="caution">
    <text evidence="9">The sequence shown here is derived from an EMBL/GenBank/DDBJ whole genome shotgun (WGS) entry which is preliminary data.</text>
</comment>
<dbReference type="CDD" id="cd06853">
    <property type="entry name" value="GT_WecA_like"/>
    <property type="match status" value="1"/>
</dbReference>
<dbReference type="GO" id="GO:0046872">
    <property type="term" value="F:metal ion binding"/>
    <property type="evidence" value="ECO:0007669"/>
    <property type="project" value="UniProtKB-KW"/>
</dbReference>
<dbReference type="GO" id="GO:0009103">
    <property type="term" value="P:lipopolysaccharide biosynthetic process"/>
    <property type="evidence" value="ECO:0007669"/>
    <property type="project" value="TreeGrafter"/>
</dbReference>
<dbReference type="Proteomes" id="UP000525298">
    <property type="component" value="Unassembled WGS sequence"/>
</dbReference>
<feature type="transmembrane region" description="Helical" evidence="8">
    <location>
        <begin position="244"/>
        <end position="264"/>
    </location>
</feature>
<evidence type="ECO:0000256" key="4">
    <source>
        <dbReference type="ARBA" id="ARBA00022692"/>
    </source>
</evidence>
<organism evidence="9 10">
    <name type="scientific">Desulfosalsimonas propionicica</name>
    <dbReference type="NCBI Taxonomy" id="332175"/>
    <lineage>
        <taxon>Bacteria</taxon>
        <taxon>Pseudomonadati</taxon>
        <taxon>Thermodesulfobacteriota</taxon>
        <taxon>Desulfobacteria</taxon>
        <taxon>Desulfobacterales</taxon>
        <taxon>Desulfosalsimonadaceae</taxon>
        <taxon>Desulfosalsimonas</taxon>
    </lineage>
</organism>
<sequence>MAIFTAFLAVLAISRLLPVIHESEVMALDKSLVFFLAGGVVCFGIGLFDDLKGSRAMVKLLFQVAGGLLAFLGGIEISQFEMGGFIIEFGLLTAPVTIFWFVLFMNAVNLVDGLDGLAGGIVSSAGITMVILSYLNNDMFTAVLFTALAGSVLGFLRYNFNPATIFMGDSGSYFLGYAIAGISIIGSVKSHVAPALLIPLLAMGVPIFDTILSPVRRFVRGRRIFQPDSSHIHHRLKNMGFSTVRAVSTLYGITVFLCAAALITVNLRDIRAGLIIIAIAAGAIFMVRRLGYFEYLSSERFRTWLRCLGDESGISLERRRFFDHQIEISRAGDINEMWHRLTDAAEFLGIDFLELRFTTPAQNQPWPPVRRYENPGTGKSFEDNSLVIHLRLPLANNGDRYGYLKILQNAGKREMPLFLLRRLEQLRWTVTNKLADLDAHQKVLLNSGDTILNSCELSIVSPELLSPELYELQNCEELWNENGKNK</sequence>
<dbReference type="GO" id="GO:0071555">
    <property type="term" value="P:cell wall organization"/>
    <property type="evidence" value="ECO:0007669"/>
    <property type="project" value="TreeGrafter"/>
</dbReference>
<protein>
    <submittedName>
        <fullName evidence="9">UDP-GlcNAc:undecaprenyl-phosphate GlcNAc-1-phosphate transferase</fullName>
        <ecNumber evidence="9">2.7.8.33</ecNumber>
    </submittedName>
</protein>
<comment type="subcellular location">
    <subcellularLocation>
        <location evidence="1">Cell membrane</location>
        <topology evidence="1">Multi-pass membrane protein</topology>
    </subcellularLocation>
</comment>
<dbReference type="InterPro" id="IPR000715">
    <property type="entry name" value="Glycosyl_transferase_4"/>
</dbReference>